<dbReference type="AlphaFoldDB" id="A0A8B6BUL1"/>
<feature type="coiled-coil region" evidence="2">
    <location>
        <begin position="1019"/>
        <end position="1046"/>
    </location>
</feature>
<keyword evidence="1" id="KW-0479">Metal-binding</keyword>
<accession>A0A8B6BUL1</accession>
<dbReference type="PROSITE" id="PS50119">
    <property type="entry name" value="ZF_BBOX"/>
    <property type="match status" value="1"/>
</dbReference>
<evidence type="ECO:0000259" key="3">
    <source>
        <dbReference type="PROSITE" id="PS50119"/>
    </source>
</evidence>
<protein>
    <recommendedName>
        <fullName evidence="3">B box-type domain-containing protein</fullName>
    </recommendedName>
</protein>
<evidence type="ECO:0000256" key="2">
    <source>
        <dbReference type="SAM" id="Coils"/>
    </source>
</evidence>
<evidence type="ECO:0000313" key="5">
    <source>
        <dbReference type="Proteomes" id="UP000596742"/>
    </source>
</evidence>
<dbReference type="CDD" id="cd19757">
    <property type="entry name" value="Bbox1"/>
    <property type="match status" value="1"/>
</dbReference>
<name>A0A8B6BUL1_MYTGA</name>
<keyword evidence="2" id="KW-0175">Coiled coil</keyword>
<gene>
    <name evidence="4" type="ORF">MGAL_10B072572</name>
</gene>
<dbReference type="InterPro" id="IPR000315">
    <property type="entry name" value="Znf_B-box"/>
</dbReference>
<keyword evidence="1" id="KW-0863">Zinc-finger</keyword>
<dbReference type="OrthoDB" id="10368598at2759"/>
<dbReference type="Proteomes" id="UP000596742">
    <property type="component" value="Unassembled WGS sequence"/>
</dbReference>
<reference evidence="4" key="1">
    <citation type="submission" date="2018-11" db="EMBL/GenBank/DDBJ databases">
        <authorList>
            <person name="Alioto T."/>
            <person name="Alioto T."/>
        </authorList>
    </citation>
    <scope>NUCLEOTIDE SEQUENCE</scope>
</reference>
<keyword evidence="5" id="KW-1185">Reference proteome</keyword>
<evidence type="ECO:0000256" key="1">
    <source>
        <dbReference type="PROSITE-ProRule" id="PRU00024"/>
    </source>
</evidence>
<sequence>MQEEKDDLDISIHEQTKIKENQNVYYKQRFNQAVKRTAKSLIDDNRIKKRKLGAGPKAKIDEEDEDFLLNCIESKATAHGRRHDSVLYLNHSVRKRDFKNIVNHFRISQGKQTIKSSTTVYNRGRPKNTRTLQAKKHKGKWLFSSKKPTKSEEKNRIHTKHQRAHVKRAVIHLCKEDQDLALIHSMDDKAYLKPEASDGLDKFKVFQTTDSDKQRKLRKYDFAQAKSNITPSSHRFIMKDITYVDNNLEMVMTEDENICVSGTVWASEDRKLRYEKPQLYERKAETTQLSNEFHSLAALIRDKAKHYSLQNVFEDVNRVTANRDCPFKAFEQIKLDSLFLHIEQALKLLNIFNLPEKNAYDKQCYMKLYDVTKTIHTRIESTKEQLGDIETSEDVQELIENVAHSCTQLLNMLNDFELRKTKPRVLELTDGGPGVGKSNRDVRFRAAEKVLIDNLDFYTRIHRATGDCQNEVERTQAAVGKAISDGGSIHWEYKQLDIEDDEIKQMTIDEIEKTEDDINKFNVTQACKDLAMRVENSPGPRGGFMTGIVVGCDKEQLYFNDETALKCYLDTAPSKRQNVTGYHYFQKVSKFYDTHFTEGELYMEYVRFNCEDTTNQICEICETGWSGKPISMVPRHYPGNNFQYKKYEDTPVEINDIKRKPDNFQPRCQVRILHNEGKIKSDMTDEIQSFAEKHAVEDSSLIKAELHYIELIKFKREKKSEFRKLKTQFEKSKKIDDYDWTDLHLKGKIKDLSVNLLAMYISEKKLCNPIPRKKSEKISLVEAHLSRQRAINNFKKSDKRILRPQNDIPDTDDDDVMSDVSEEDLVIREIGSDRDESGDEELMRPPAEIVNRYGRGKLQSHRLGEVTEKCQKVCQNCDENEVQIFCEDCDLSYCLTCSDKFHKKGKLVLHSRQQVNSIEIPSIKGKKDWENTTYGWYPVPKSEKCEFFNRLLPDFYQSAWKYMSDPRVFKKSFVTEATRQWDIQSRMNKLEGSVSFILGTNPNAVGSFIHGDFLKPGQNRILDNNIKKLNTNYAALDELKIEVKDNECEIYDQTGRTLLKEQFTVQHVFNIQMLTLVSQLHDRIKEVLQKCDKLLQKYTQLFGGKGRVGRTEIGIRRKKTGHNRRKAIKRNLKHLFKQCSVLKKELCPNLIVLNDEFTFTSNINGLQDICKNTIENETNNIDIDQVCNIGVKHAKALFVLFEKNVFTHTAKCLILENVCDSVEERCWALYESSHECWRQGECQDESERFR</sequence>
<feature type="domain" description="B box-type" evidence="3">
    <location>
        <begin position="869"/>
        <end position="915"/>
    </location>
</feature>
<dbReference type="GO" id="GO:0008270">
    <property type="term" value="F:zinc ion binding"/>
    <property type="evidence" value="ECO:0007669"/>
    <property type="project" value="UniProtKB-KW"/>
</dbReference>
<organism evidence="4 5">
    <name type="scientific">Mytilus galloprovincialis</name>
    <name type="common">Mediterranean mussel</name>
    <dbReference type="NCBI Taxonomy" id="29158"/>
    <lineage>
        <taxon>Eukaryota</taxon>
        <taxon>Metazoa</taxon>
        <taxon>Spiralia</taxon>
        <taxon>Lophotrochozoa</taxon>
        <taxon>Mollusca</taxon>
        <taxon>Bivalvia</taxon>
        <taxon>Autobranchia</taxon>
        <taxon>Pteriomorphia</taxon>
        <taxon>Mytilida</taxon>
        <taxon>Mytiloidea</taxon>
        <taxon>Mytilidae</taxon>
        <taxon>Mytilinae</taxon>
        <taxon>Mytilus</taxon>
    </lineage>
</organism>
<keyword evidence="1" id="KW-0862">Zinc</keyword>
<evidence type="ECO:0000313" key="4">
    <source>
        <dbReference type="EMBL" id="VDH94765.1"/>
    </source>
</evidence>
<comment type="caution">
    <text evidence="4">The sequence shown here is derived from an EMBL/GenBank/DDBJ whole genome shotgun (WGS) entry which is preliminary data.</text>
</comment>
<proteinExistence type="predicted"/>
<dbReference type="EMBL" id="UYJE01000637">
    <property type="protein sequence ID" value="VDH94765.1"/>
    <property type="molecule type" value="Genomic_DNA"/>
</dbReference>